<dbReference type="PANTHER" id="PTHR30592">
    <property type="entry name" value="FORMATE DEHYDROGENASE"/>
    <property type="match status" value="1"/>
</dbReference>
<dbReference type="HAMAP" id="MF_00187">
    <property type="entry name" value="FdhD"/>
    <property type="match status" value="1"/>
</dbReference>
<evidence type="ECO:0000256" key="2">
    <source>
        <dbReference type="ARBA" id="ARBA00023150"/>
    </source>
</evidence>
<dbReference type="RefSeq" id="WP_366924753.1">
    <property type="nucleotide sequence ID" value="NZ_CP121694.1"/>
</dbReference>
<dbReference type="KEGG" id="dbc:MFMK1_001748"/>
<gene>
    <name evidence="3 4" type="primary">fdhD</name>
    <name evidence="4" type="ORF">MFMK1_001748</name>
</gene>
<dbReference type="InterPro" id="IPR003786">
    <property type="entry name" value="FdhD"/>
</dbReference>
<comment type="subcellular location">
    <subcellularLocation>
        <location evidence="3">Cytoplasm</location>
    </subcellularLocation>
</comment>
<proteinExistence type="inferred from homology"/>
<evidence type="ECO:0000313" key="5">
    <source>
        <dbReference type="Proteomes" id="UP001329915"/>
    </source>
</evidence>
<protein>
    <recommendedName>
        <fullName evidence="3">Sulfur carrier protein FdhD</fullName>
    </recommendedName>
</protein>
<feature type="active site" description="Cysteine persulfide intermediate" evidence="3">
    <location>
        <position position="103"/>
    </location>
</feature>
<comment type="similarity">
    <text evidence="3">Belongs to the FdhD family.</text>
</comment>
<name>A0AAU0UMZ8_9FIRM</name>
<keyword evidence="5" id="KW-1185">Reference proteome</keyword>
<keyword evidence="1 3" id="KW-0963">Cytoplasm</keyword>
<keyword evidence="2 3" id="KW-0501">Molybdenum cofactor biosynthesis</keyword>
<dbReference type="AlphaFoldDB" id="A0AAU0UMZ8"/>
<evidence type="ECO:0000256" key="3">
    <source>
        <dbReference type="HAMAP-Rule" id="MF_00187"/>
    </source>
</evidence>
<comment type="function">
    <text evidence="3">Required for formate dehydrogenase (FDH) activity. Acts as a sulfur carrier protein that transfers sulfur from IscS to the molybdenum cofactor prior to its insertion into FDH.</text>
</comment>
<accession>A0AAU0UMZ8</accession>
<dbReference type="EMBL" id="CP121694">
    <property type="protein sequence ID" value="WRO21927.1"/>
    <property type="molecule type" value="Genomic_DNA"/>
</dbReference>
<sequence length="258" mass="28597">MKQEYDIIRIHGEEKKNVADQVAVEAPITIFLNGREVVTFLCTPQFLADLAVGFLIGEGLIKDTADIIRIGVKKDQGLVEVEAKKENMIAGKTFGKRYLTSGCGKGTSFYGLMDSRQVHPITVKNQFKLEQIRRGIRVLQTDTALFKDTGGVHACALMGEDGLLVLREDIGRHNAADKVLGWLYHQKLDIEKVFFITTGRISSEILLKVAKTGISLLVSRSAPTSLAVEISREINMSMIGFMRGTRANIYVGEERVIL</sequence>
<dbReference type="NCBIfam" id="TIGR00129">
    <property type="entry name" value="fdhD_narQ"/>
    <property type="match status" value="1"/>
</dbReference>
<dbReference type="GO" id="GO:0097163">
    <property type="term" value="F:sulfur carrier activity"/>
    <property type="evidence" value="ECO:0007669"/>
    <property type="project" value="UniProtKB-UniRule"/>
</dbReference>
<dbReference type="Pfam" id="PF02634">
    <property type="entry name" value="FdhD-NarQ"/>
    <property type="match status" value="1"/>
</dbReference>
<dbReference type="Gene3D" id="3.40.140.10">
    <property type="entry name" value="Cytidine Deaminase, domain 2"/>
    <property type="match status" value="1"/>
</dbReference>
<evidence type="ECO:0000313" key="4">
    <source>
        <dbReference type="EMBL" id="WRO21927.1"/>
    </source>
</evidence>
<dbReference type="Gene3D" id="3.10.20.10">
    <property type="match status" value="1"/>
</dbReference>
<dbReference type="GO" id="GO:0005737">
    <property type="term" value="C:cytoplasm"/>
    <property type="evidence" value="ECO:0007669"/>
    <property type="project" value="UniProtKB-SubCell"/>
</dbReference>
<feature type="binding site" evidence="3">
    <location>
        <begin position="241"/>
        <end position="246"/>
    </location>
    <ligand>
        <name>Mo-bis(molybdopterin guanine dinucleotide)</name>
        <dbReference type="ChEBI" id="CHEBI:60539"/>
    </ligand>
</feature>
<dbReference type="PIRSF" id="PIRSF015626">
    <property type="entry name" value="FdhD"/>
    <property type="match status" value="1"/>
</dbReference>
<dbReference type="Proteomes" id="UP001329915">
    <property type="component" value="Chromosome"/>
</dbReference>
<reference evidence="4 5" key="1">
    <citation type="submission" date="2023-04" db="EMBL/GenBank/DDBJ databases">
        <authorList>
            <person name="Hsu D."/>
        </authorList>
    </citation>
    <scope>NUCLEOTIDE SEQUENCE [LARGE SCALE GENOMIC DNA]</scope>
    <source>
        <strain evidence="4 5">MK1</strain>
    </source>
</reference>
<dbReference type="GO" id="GO:0006777">
    <property type="term" value="P:Mo-molybdopterin cofactor biosynthetic process"/>
    <property type="evidence" value="ECO:0007669"/>
    <property type="project" value="UniProtKB-UniRule"/>
</dbReference>
<evidence type="ECO:0000256" key="1">
    <source>
        <dbReference type="ARBA" id="ARBA00022490"/>
    </source>
</evidence>
<dbReference type="SUPFAM" id="SSF53927">
    <property type="entry name" value="Cytidine deaminase-like"/>
    <property type="match status" value="1"/>
</dbReference>
<dbReference type="GO" id="GO:0016783">
    <property type="term" value="F:sulfurtransferase activity"/>
    <property type="evidence" value="ECO:0007669"/>
    <property type="project" value="InterPro"/>
</dbReference>
<dbReference type="InterPro" id="IPR016193">
    <property type="entry name" value="Cytidine_deaminase-like"/>
</dbReference>
<dbReference type="PANTHER" id="PTHR30592:SF1">
    <property type="entry name" value="SULFUR CARRIER PROTEIN FDHD"/>
    <property type="match status" value="1"/>
</dbReference>
<organism evidence="4 5">
    <name type="scientific">Metallumcola ferriviriculae</name>
    <dbReference type="NCBI Taxonomy" id="3039180"/>
    <lineage>
        <taxon>Bacteria</taxon>
        <taxon>Bacillati</taxon>
        <taxon>Bacillota</taxon>
        <taxon>Clostridia</taxon>
        <taxon>Neomoorellales</taxon>
        <taxon>Desulfitibacteraceae</taxon>
        <taxon>Metallumcola</taxon>
    </lineage>
</organism>